<organism evidence="9 10">
    <name type="scientific">Pichia kudriavzevii</name>
    <name type="common">Yeast</name>
    <name type="synonym">Issatchenkia orientalis</name>
    <dbReference type="NCBI Taxonomy" id="4909"/>
    <lineage>
        <taxon>Eukaryota</taxon>
        <taxon>Fungi</taxon>
        <taxon>Dikarya</taxon>
        <taxon>Ascomycota</taxon>
        <taxon>Saccharomycotina</taxon>
        <taxon>Pichiomycetes</taxon>
        <taxon>Pichiales</taxon>
        <taxon>Pichiaceae</taxon>
        <taxon>Pichia</taxon>
    </lineage>
</organism>
<dbReference type="GO" id="GO:0016020">
    <property type="term" value="C:membrane"/>
    <property type="evidence" value="ECO:0007669"/>
    <property type="project" value="UniProtKB-SubCell"/>
</dbReference>
<evidence type="ECO:0000256" key="1">
    <source>
        <dbReference type="ARBA" id="ARBA00004141"/>
    </source>
</evidence>
<evidence type="ECO:0000256" key="4">
    <source>
        <dbReference type="ARBA" id="ARBA00023136"/>
    </source>
</evidence>
<feature type="region of interest" description="Disordered" evidence="5">
    <location>
        <begin position="1396"/>
        <end position="1421"/>
    </location>
</feature>
<evidence type="ECO:0000256" key="5">
    <source>
        <dbReference type="SAM" id="MobiDB-lite"/>
    </source>
</evidence>
<dbReference type="VEuPathDB" id="FungiDB:C5L36_0A03800"/>
<dbReference type="InterPro" id="IPR036513">
    <property type="entry name" value="STAS_dom_sf"/>
</dbReference>
<evidence type="ECO:0000259" key="7">
    <source>
        <dbReference type="PROSITE" id="PS50042"/>
    </source>
</evidence>
<dbReference type="VEuPathDB" id="FungiDB:C5L36_0A03790"/>
<feature type="transmembrane region" description="Helical" evidence="6">
    <location>
        <begin position="493"/>
        <end position="513"/>
    </location>
</feature>
<evidence type="ECO:0000313" key="10">
    <source>
        <dbReference type="Proteomes" id="UP000195871"/>
    </source>
</evidence>
<feature type="transmembrane region" description="Helical" evidence="6">
    <location>
        <begin position="362"/>
        <end position="384"/>
    </location>
</feature>
<accession>A0A1Z8JRQ4</accession>
<dbReference type="Gene3D" id="2.60.120.10">
    <property type="entry name" value="Jelly Rolls"/>
    <property type="match status" value="1"/>
</dbReference>
<dbReference type="PROSITE" id="PS50042">
    <property type="entry name" value="CNMP_BINDING_3"/>
    <property type="match status" value="1"/>
</dbReference>
<feature type="region of interest" description="Disordered" evidence="5">
    <location>
        <begin position="86"/>
        <end position="109"/>
    </location>
</feature>
<feature type="transmembrane region" description="Helical" evidence="6">
    <location>
        <begin position="460"/>
        <end position="481"/>
    </location>
</feature>
<name>A0A1Z8JRQ4_PICKU</name>
<evidence type="ECO:0000313" key="9">
    <source>
        <dbReference type="EMBL" id="OUT23269.1"/>
    </source>
</evidence>
<dbReference type="EMBL" id="NHMM01000002">
    <property type="protein sequence ID" value="OUT23269.1"/>
    <property type="molecule type" value="Genomic_DNA"/>
</dbReference>
<evidence type="ECO:0000256" key="6">
    <source>
        <dbReference type="SAM" id="Phobius"/>
    </source>
</evidence>
<feature type="transmembrane region" description="Helical" evidence="6">
    <location>
        <begin position="321"/>
        <end position="342"/>
    </location>
</feature>
<reference evidence="9 10" key="1">
    <citation type="submission" date="2017-05" db="EMBL/GenBank/DDBJ databases">
        <title>The Genome Sequence of Candida krusei Ckrusei653.</title>
        <authorList>
            <person name="Cuomo C."/>
            <person name="Forche A."/>
            <person name="Young S."/>
            <person name="Abouelleil A."/>
            <person name="Cao P."/>
            <person name="Chapman S."/>
            <person name="Cusick C."/>
            <person name="Shea T."/>
            <person name="Nusbaum C."/>
            <person name="Birren B."/>
        </authorList>
    </citation>
    <scope>NUCLEOTIDE SEQUENCE [LARGE SCALE GENOMIC DNA]</scope>
    <source>
        <strain evidence="9 10">Ckrusei653</strain>
    </source>
</reference>
<feature type="compositionally biased region" description="Polar residues" evidence="5">
    <location>
        <begin position="100"/>
        <end position="109"/>
    </location>
</feature>
<evidence type="ECO:0000256" key="3">
    <source>
        <dbReference type="ARBA" id="ARBA00022989"/>
    </source>
</evidence>
<dbReference type="Pfam" id="PF01740">
    <property type="entry name" value="STAS"/>
    <property type="match status" value="1"/>
</dbReference>
<evidence type="ECO:0000259" key="8">
    <source>
        <dbReference type="PROSITE" id="PS50801"/>
    </source>
</evidence>
<keyword evidence="2 6" id="KW-0812">Transmembrane</keyword>
<gene>
    <name evidence="9" type="ORF">CAS74_001587</name>
</gene>
<dbReference type="InterPro" id="IPR011547">
    <property type="entry name" value="SLC26A/SulP_dom"/>
</dbReference>
<dbReference type="InterPro" id="IPR046341">
    <property type="entry name" value="SET_dom_sf"/>
</dbReference>
<dbReference type="Gene3D" id="3.30.750.24">
    <property type="entry name" value="STAS domain"/>
    <property type="match status" value="1"/>
</dbReference>
<dbReference type="PROSITE" id="PS50801">
    <property type="entry name" value="STAS"/>
    <property type="match status" value="1"/>
</dbReference>
<feature type="transmembrane region" description="Helical" evidence="6">
    <location>
        <begin position="396"/>
        <end position="415"/>
    </location>
</feature>
<feature type="transmembrane region" description="Helical" evidence="6">
    <location>
        <begin position="287"/>
        <end position="309"/>
    </location>
</feature>
<dbReference type="CDD" id="cd00038">
    <property type="entry name" value="CAP_ED"/>
    <property type="match status" value="1"/>
</dbReference>
<dbReference type="SUPFAM" id="SSF52091">
    <property type="entry name" value="SpoIIaa-like"/>
    <property type="match status" value="1"/>
</dbReference>
<keyword evidence="3 6" id="KW-1133">Transmembrane helix</keyword>
<keyword evidence="4 6" id="KW-0472">Membrane</keyword>
<sequence>MSSYYDNDNNEFVKSVSIPKASDHHRHPSVSNNALARSFVYSSFKPGSSFSPNSKSLQVHSSDSIHEDSADLAEIAVTDFNNIDSEYSNPPLTLTKDDSGTTLNDSYSTQVMPDQNGVPSPLLLPNQKPFYGSYDDSGSEYHSYFEDPEALRNQGHHFSLKETLDFWRNADSETLLNECLYRPMSYMPAVFLGTLLNVLDALSYGMIMFPIGESVFSGLGPTGLSMFYVSTVISQLIFSLGGSAFKNSIGSEMIEVTPFFHQMAINIMIKLQNDTRFVNDPTLNSRIISTTIFTFAISSIVTGLCFGILGKCKLGKLVGFFPRHILVGCIGGVGYFLIITGIEVSSRLEGGIEYNLPTLQYLLNPLPFLQWTIPLGLALILIFIQHHNTNPLIVPAYFIGVFIIFHSLIMIVPSWNLDMARDFGWIFSAQESNEPWYGFYNYYDFGLCDWWLVVHELPTMLALTFFGVLHVPINVPALALSIGMDTYDVDRELMAHGASNFISGLAGSIQNYLVYTNSVLFIRSGADSRLSGVLLAIATACIMVVGPSLIGYIPVCVVGALIYLLGYELLKESVWDTIGRLRKFEYMTIIIIVITMGAFDFVIGIIVGILLACVSFVIEAGSKKVISELEFLKNVGKQICVLKLNGSLFFGSIGGLEQEVRNMFDIANYRKQPIKYLILDLNSVLTFDFSATEGFKRIRNLLMEKNCYFILSSVTDNSPIVESLRFCGLWENEEHEEKIQMFNNLNSALEWCENIFLKNYKDLKSSPRFSSITNMKKSGMALYTGETSTTGSDPSVFVGTPRQIQFMNAARKYNQHEQKEQDLILTKLSESGRKMSNSQLKQPLYLLLQIMQGLSDKSDESFWQKLSPYLKRVVYKPGEAVYEKNINQPSLYFFESGLINYEIGFNNLKFNIRSSELPLTMFGDIIITNSDRSFKYIAETTCVVWVLDSKSIKNLEKENNLIYEELLAVYIPWDDRSSLLYNQEPGKMPLFAEDIDNCEELEKWVKSMNVSYNSDVNVKNTPDRGVGLFFKPTKTNGEQTELLRIPHMSSFNIYTIRKLCDDKLEADDKKVLKRCLQIVFTICYSASESLILIAYMIGLLMICEKRKIHASVGDDRRWLDDMKGYIGILMKTKVGNLYTDQQNVLEDFLAAFKGNAVLKSSITDVISEKWIEVETAINEEFSEEFERIKVSEILQICSAVRSRVLEIPREVETEVCGEEEEKEGRDSDEETNDDFYVDVTLVPVLDFVNHDNHMRNAHFDVDRDSRDIVLYYENDKANTQGTNEEAGGAGEEKKEVEVFISYDKYEDIHFMFANYGFIPQSRGTKVIELPILGYNENSKLDNYKASMRLYEIKQSPNVQFAVEFAETGEICDVKILDEEFYSYLIFDDGLKWREEEDEQVAENEENEDTEEEQPKDEDAGSAATLQLEFERGYRRCERLVNQLSDERYNELQHSFYDYLGEYLLKFSKRVSIFATITREYELPNGETTNILKLLEFYGQLCKAMRKILVARHKFESHPLADPYTASGYLSRRMLPLYNFENILAGVEMGDLTL</sequence>
<dbReference type="SUPFAM" id="SSF82199">
    <property type="entry name" value="SET domain"/>
    <property type="match status" value="1"/>
</dbReference>
<feature type="domain" description="STAS" evidence="8">
    <location>
        <begin position="639"/>
        <end position="752"/>
    </location>
</feature>
<dbReference type="Pfam" id="PF00916">
    <property type="entry name" value="Sulfate_transp"/>
    <property type="match status" value="1"/>
</dbReference>
<dbReference type="InterPro" id="IPR018490">
    <property type="entry name" value="cNMP-bd_dom_sf"/>
</dbReference>
<dbReference type="InterPro" id="IPR014710">
    <property type="entry name" value="RmlC-like_jellyroll"/>
</dbReference>
<comment type="subcellular location">
    <subcellularLocation>
        <location evidence="1">Membrane</location>
        <topology evidence="1">Multi-pass membrane protein</topology>
    </subcellularLocation>
</comment>
<dbReference type="InterPro" id="IPR002645">
    <property type="entry name" value="STAS_dom"/>
</dbReference>
<dbReference type="InterPro" id="IPR052706">
    <property type="entry name" value="Membrane-Transporter-like"/>
</dbReference>
<feature type="compositionally biased region" description="Acidic residues" evidence="5">
    <location>
        <begin position="1396"/>
        <end position="1415"/>
    </location>
</feature>
<comment type="caution">
    <text evidence="9">The sequence shown here is derived from an EMBL/GenBank/DDBJ whole genome shotgun (WGS) entry which is preliminary data.</text>
</comment>
<proteinExistence type="predicted"/>
<feature type="domain" description="Cyclic nucleotide-binding" evidence="7">
    <location>
        <begin position="854"/>
        <end position="973"/>
    </location>
</feature>
<dbReference type="CDD" id="cd07042">
    <property type="entry name" value="STAS_SulP_like_sulfate_transporter"/>
    <property type="match status" value="1"/>
</dbReference>
<dbReference type="PANTHER" id="PTHR43310">
    <property type="entry name" value="SULFATE TRANSPORTER YBAR-RELATED"/>
    <property type="match status" value="1"/>
</dbReference>
<evidence type="ECO:0000256" key="2">
    <source>
        <dbReference type="ARBA" id="ARBA00022692"/>
    </source>
</evidence>
<protein>
    <recommendedName>
        <fullName evidence="11">STAS domain-containing protein</fullName>
    </recommendedName>
</protein>
<dbReference type="SUPFAM" id="SSF51206">
    <property type="entry name" value="cAMP-binding domain-like"/>
    <property type="match status" value="1"/>
</dbReference>
<feature type="transmembrane region" description="Helical" evidence="6">
    <location>
        <begin position="186"/>
        <end position="207"/>
    </location>
</feature>
<feature type="transmembrane region" description="Helical" evidence="6">
    <location>
        <begin position="533"/>
        <end position="565"/>
    </location>
</feature>
<feature type="transmembrane region" description="Helical" evidence="6">
    <location>
        <begin position="586"/>
        <end position="618"/>
    </location>
</feature>
<evidence type="ECO:0008006" key="11">
    <source>
        <dbReference type="Google" id="ProtNLM"/>
    </source>
</evidence>
<dbReference type="InterPro" id="IPR000595">
    <property type="entry name" value="cNMP-bd_dom"/>
</dbReference>
<dbReference type="Proteomes" id="UP000195871">
    <property type="component" value="Unassembled WGS sequence"/>
</dbReference>
<dbReference type="Gene3D" id="3.90.1410.10">
    <property type="entry name" value="set domain protein methyltransferase, domain 1"/>
    <property type="match status" value="1"/>
</dbReference>
<dbReference type="PANTHER" id="PTHR43310:SF4">
    <property type="entry name" value="AFR304WP"/>
    <property type="match status" value="1"/>
</dbReference>